<organism evidence="1 6">
    <name type="scientific">Lactococcus lactis subsp. cremoris</name>
    <name type="common">Streptococcus cremoris</name>
    <dbReference type="NCBI Taxonomy" id="1359"/>
    <lineage>
        <taxon>Bacteria</taxon>
        <taxon>Bacillati</taxon>
        <taxon>Bacillota</taxon>
        <taxon>Bacilli</taxon>
        <taxon>Lactobacillales</taxon>
        <taxon>Streptococcaceae</taxon>
        <taxon>Lactococcus</taxon>
    </lineage>
</organism>
<name>A0AA47KVQ9_LACLC</name>
<dbReference type="RefSeq" id="WP_014572500.1">
    <property type="nucleotide sequence ID" value="NZ_AP018499.1"/>
</dbReference>
<dbReference type="Proteomes" id="UP000191806">
    <property type="component" value="Chromosome"/>
</dbReference>
<evidence type="ECO:0000313" key="1">
    <source>
        <dbReference type="EMBL" id="WGL39573.1"/>
    </source>
</evidence>
<reference evidence="1" key="2">
    <citation type="submission" date="2023-04" db="EMBL/GenBank/DDBJ databases">
        <authorList>
            <person name="McDonnell B."/>
        </authorList>
    </citation>
    <scope>NUCLEOTIDE SEQUENCE</scope>
    <source>
        <strain evidence="2">JM1</strain>
        <strain evidence="1">JM3</strain>
        <strain evidence="3">UC109</strain>
    </source>
</reference>
<proteinExistence type="predicted"/>
<gene>
    <name evidence="2" type="ORF">LLJM1_03405</name>
    <name evidence="1" type="ORF">LLJM3_02965</name>
    <name evidence="3" type="ORF">LLUC109_02760</name>
</gene>
<dbReference type="Proteomes" id="UP000192161">
    <property type="component" value="Chromosome"/>
</dbReference>
<evidence type="ECO:0000313" key="2">
    <source>
        <dbReference type="EMBL" id="WMF94382.1"/>
    </source>
</evidence>
<accession>A0AA47KVQ9</accession>
<dbReference type="EMBL" id="CP015899">
    <property type="protein sequence ID" value="WMF94382.1"/>
    <property type="molecule type" value="Genomic_DNA"/>
</dbReference>
<evidence type="ECO:0000313" key="3">
    <source>
        <dbReference type="EMBL" id="WOW93732.1"/>
    </source>
</evidence>
<dbReference type="AlphaFoldDB" id="A0AA47KVQ9"/>
<dbReference type="EMBL" id="CP015901">
    <property type="protein sequence ID" value="WGL39573.1"/>
    <property type="molecule type" value="Genomic_DNA"/>
</dbReference>
<reference evidence="4 5" key="1">
    <citation type="journal article" date="2017" name="BMC Genomics">
        <title>Comparative and functional genomics of the Lactococcus lactis taxon; insights into evolution and niche adaptation.</title>
        <authorList>
            <person name="Kelleher P."/>
            <person name="Bottacini F."/>
            <person name="Mahony J."/>
            <person name="Kilcawley K.N."/>
            <person name="van Sinderen D."/>
        </authorList>
    </citation>
    <scope>NUCLEOTIDE SEQUENCE [LARGE SCALE GENOMIC DNA]</scope>
    <source>
        <strain evidence="2 4">JM1</strain>
        <strain evidence="1 6">JM3</strain>
        <strain evidence="3 5">UC109</strain>
    </source>
</reference>
<sequence length="46" mass="5045">MTNVTVVVVVSNKKHLPRDLASVKSIKTSSFLLTENPVSKNKISFS</sequence>
<evidence type="ECO:0000313" key="6">
    <source>
        <dbReference type="Proteomes" id="UP000192161"/>
    </source>
</evidence>
<evidence type="ECO:0000313" key="4">
    <source>
        <dbReference type="Proteomes" id="UP000191806"/>
    </source>
</evidence>
<dbReference type="EMBL" id="CP015907">
    <property type="protein sequence ID" value="WOW93732.1"/>
    <property type="molecule type" value="Genomic_DNA"/>
</dbReference>
<dbReference type="GeneID" id="61110665"/>
<protein>
    <submittedName>
        <fullName evidence="1">Uncharacterized protein</fullName>
    </submittedName>
</protein>
<evidence type="ECO:0000313" key="5">
    <source>
        <dbReference type="Proteomes" id="UP000192016"/>
    </source>
</evidence>
<dbReference type="Proteomes" id="UP000192016">
    <property type="component" value="Chromosome"/>
</dbReference>